<dbReference type="PROSITE" id="PS50937">
    <property type="entry name" value="HTH_MERR_2"/>
    <property type="match status" value="1"/>
</dbReference>
<dbReference type="Proteomes" id="UP000007967">
    <property type="component" value="Chromosome"/>
</dbReference>
<dbReference type="Pfam" id="PF06445">
    <property type="entry name" value="GyrI-like"/>
    <property type="match status" value="1"/>
</dbReference>
<dbReference type="InterPro" id="IPR000551">
    <property type="entry name" value="MerR-type_HTH_dom"/>
</dbReference>
<dbReference type="Pfam" id="PF13411">
    <property type="entry name" value="MerR_1"/>
    <property type="match status" value="1"/>
</dbReference>
<dbReference type="EMBL" id="CP001736">
    <property type="protein sequence ID" value="ADB34277.1"/>
    <property type="molecule type" value="Genomic_DNA"/>
</dbReference>
<dbReference type="RefSeq" id="WP_012922831.1">
    <property type="nucleotide sequence ID" value="NC_013729.1"/>
</dbReference>
<dbReference type="CDD" id="cd01107">
    <property type="entry name" value="HTH_BmrR"/>
    <property type="match status" value="1"/>
</dbReference>
<dbReference type="Gene3D" id="1.10.1660.10">
    <property type="match status" value="1"/>
</dbReference>
<evidence type="ECO:0000259" key="2">
    <source>
        <dbReference type="PROSITE" id="PS50937"/>
    </source>
</evidence>
<proteinExistence type="predicted"/>
<sequence>MTASVTIGEFSRLTHLSVKTLHHYHDIGLLAPALIDPSSGYRRYRITQVPTAQLIRRLRELQMPLAQVREVVEAPDVTTRDQTLRLHLERMEQELNRTQQVVSSLRSMLTLPVTQLEVEYRFVPAFRAFAVTDRVHRDHIDTWCAATFGRLAALAGREEITATMGATYGDEFFTDDVGEVVGFLPVAPDQAPREGVELVDLPAAFFAVGVHAGPFADFDRTYGALGSHVAQYNEIAPGPIRELYVVGPGDTTDPTQFRTEVCWPIQRIPATKG</sequence>
<dbReference type="GO" id="GO:0003677">
    <property type="term" value="F:DNA binding"/>
    <property type="evidence" value="ECO:0007669"/>
    <property type="project" value="UniProtKB-KW"/>
</dbReference>
<dbReference type="PANTHER" id="PTHR30204">
    <property type="entry name" value="REDOX-CYCLING DRUG-SENSING TRANSCRIPTIONAL ACTIVATOR SOXR"/>
    <property type="match status" value="1"/>
</dbReference>
<dbReference type="STRING" id="479435.Kfla_5263"/>
<organism evidence="3 4">
    <name type="scientific">Kribbella flavida (strain DSM 17836 / JCM 10339 / NBRC 14399)</name>
    <dbReference type="NCBI Taxonomy" id="479435"/>
    <lineage>
        <taxon>Bacteria</taxon>
        <taxon>Bacillati</taxon>
        <taxon>Actinomycetota</taxon>
        <taxon>Actinomycetes</taxon>
        <taxon>Propionibacteriales</taxon>
        <taxon>Kribbellaceae</taxon>
        <taxon>Kribbella</taxon>
    </lineage>
</organism>
<dbReference type="InterPro" id="IPR009061">
    <property type="entry name" value="DNA-bd_dom_put_sf"/>
</dbReference>
<reference evidence="3 4" key="2">
    <citation type="journal article" date="2010" name="Stand. Genomic Sci.">
        <title>Complete genome sequence of Kribbella flavida type strain (IFO 14399).</title>
        <authorList>
            <person name="Pukall R."/>
            <person name="Lapidus A."/>
            <person name="Glavina Del Rio T."/>
            <person name="Copeland A."/>
            <person name="Tice H."/>
            <person name="Cheng J.-F."/>
            <person name="Lucas S."/>
            <person name="Chen F."/>
            <person name="Nolan M."/>
            <person name="LaButti K."/>
            <person name="Pati A."/>
            <person name="Ivanova N."/>
            <person name="Mavrommatis K."/>
            <person name="Mikhailova N."/>
            <person name="Pitluck S."/>
            <person name="Bruce D."/>
            <person name="Goodwin L."/>
            <person name="Land M."/>
            <person name="Hauser L."/>
            <person name="Chang Y.-J."/>
            <person name="Jeffries C.D."/>
            <person name="Chen A."/>
            <person name="Palaniappan K."/>
            <person name="Chain P."/>
            <person name="Rohde M."/>
            <person name="Goeker M."/>
            <person name="Bristow J."/>
            <person name="Eisen J.A."/>
            <person name="Markowitz V."/>
            <person name="Hugenholtz P."/>
            <person name="Kyrpides N.C."/>
            <person name="Klenk H.-P."/>
            <person name="Brettin T."/>
        </authorList>
    </citation>
    <scope>NUCLEOTIDE SEQUENCE [LARGE SCALE GENOMIC DNA]</scope>
    <source>
        <strain evidence="4">DSM 17836 / JCM 10339 / NBRC 14399</strain>
    </source>
</reference>
<dbReference type="HOGENOM" id="CLU_065103_2_2_11"/>
<protein>
    <submittedName>
        <fullName evidence="3">Transcriptional regulator, MerR family</fullName>
    </submittedName>
</protein>
<dbReference type="InterPro" id="IPR010499">
    <property type="entry name" value="AraC_E-bd"/>
</dbReference>
<dbReference type="OrthoDB" id="7849865at2"/>
<dbReference type="AlphaFoldDB" id="D2PL22"/>
<dbReference type="InterPro" id="IPR011256">
    <property type="entry name" value="Reg_factor_effector_dom_sf"/>
</dbReference>
<evidence type="ECO:0000313" key="3">
    <source>
        <dbReference type="EMBL" id="ADB34277.1"/>
    </source>
</evidence>
<dbReference type="eggNOG" id="COG0789">
    <property type="taxonomic scope" value="Bacteria"/>
</dbReference>
<dbReference type="SMART" id="SM00422">
    <property type="entry name" value="HTH_MERR"/>
    <property type="match status" value="1"/>
</dbReference>
<dbReference type="Gene3D" id="3.20.80.10">
    <property type="entry name" value="Regulatory factor, effector binding domain"/>
    <property type="match status" value="1"/>
</dbReference>
<dbReference type="PANTHER" id="PTHR30204:SF97">
    <property type="entry name" value="MERR FAMILY REGULATORY PROTEIN"/>
    <property type="match status" value="1"/>
</dbReference>
<dbReference type="GO" id="GO:0003700">
    <property type="term" value="F:DNA-binding transcription factor activity"/>
    <property type="evidence" value="ECO:0007669"/>
    <property type="project" value="InterPro"/>
</dbReference>
<dbReference type="KEGG" id="kfl:Kfla_5263"/>
<dbReference type="SMART" id="SM00871">
    <property type="entry name" value="AraC_E_bind"/>
    <property type="match status" value="1"/>
</dbReference>
<dbReference type="InterPro" id="IPR047057">
    <property type="entry name" value="MerR_fam"/>
</dbReference>
<dbReference type="SUPFAM" id="SSF55136">
    <property type="entry name" value="Probable bacterial effector-binding domain"/>
    <property type="match status" value="1"/>
</dbReference>
<dbReference type="SUPFAM" id="SSF46955">
    <property type="entry name" value="Putative DNA-binding domain"/>
    <property type="match status" value="1"/>
</dbReference>
<evidence type="ECO:0000313" key="4">
    <source>
        <dbReference type="Proteomes" id="UP000007967"/>
    </source>
</evidence>
<keyword evidence="4" id="KW-1185">Reference proteome</keyword>
<name>D2PL22_KRIFD</name>
<feature type="domain" description="HTH merR-type" evidence="2">
    <location>
        <begin position="6"/>
        <end position="74"/>
    </location>
</feature>
<gene>
    <name evidence="3" type="ordered locus">Kfla_5263</name>
</gene>
<evidence type="ECO:0000256" key="1">
    <source>
        <dbReference type="ARBA" id="ARBA00023125"/>
    </source>
</evidence>
<dbReference type="eggNOG" id="COG4978">
    <property type="taxonomic scope" value="Bacteria"/>
</dbReference>
<keyword evidence="1" id="KW-0238">DNA-binding</keyword>
<reference evidence="4" key="1">
    <citation type="submission" date="2009-09" db="EMBL/GenBank/DDBJ databases">
        <title>The complete genome of Kribbella flavida DSM 17836.</title>
        <authorList>
            <consortium name="US DOE Joint Genome Institute (JGI-PGF)"/>
            <person name="Lucas S."/>
            <person name="Copeland A."/>
            <person name="Lapidus A."/>
            <person name="Glavina del Rio T."/>
            <person name="Dalin E."/>
            <person name="Tice H."/>
            <person name="Bruce D."/>
            <person name="Goodwin L."/>
            <person name="Pitluck S."/>
            <person name="Kyrpides N."/>
            <person name="Mavromatis K."/>
            <person name="Ivanova N."/>
            <person name="Saunders E."/>
            <person name="Brettin T."/>
            <person name="Detter J.C."/>
            <person name="Han C."/>
            <person name="Larimer F."/>
            <person name="Land M."/>
            <person name="Hauser L."/>
            <person name="Markowitz V."/>
            <person name="Cheng J.-F."/>
            <person name="Hugenholtz P."/>
            <person name="Woyke T."/>
            <person name="Wu D."/>
            <person name="Pukall R."/>
            <person name="Klenk H.-P."/>
            <person name="Eisen J.A."/>
        </authorList>
    </citation>
    <scope>NUCLEOTIDE SEQUENCE [LARGE SCALE GENOMIC DNA]</scope>
    <source>
        <strain evidence="4">DSM 17836 / JCM 10339 / NBRC 14399</strain>
    </source>
</reference>
<accession>D2PL22</accession>
<dbReference type="InterPro" id="IPR029442">
    <property type="entry name" value="GyrI-like"/>
</dbReference>